<feature type="compositionally biased region" description="Basic and acidic residues" evidence="1">
    <location>
        <begin position="65"/>
        <end position="89"/>
    </location>
</feature>
<proteinExistence type="predicted"/>
<evidence type="ECO:0000256" key="1">
    <source>
        <dbReference type="SAM" id="MobiDB-lite"/>
    </source>
</evidence>
<sequence length="157" mass="18054">MYSMDVFFCVILSSKISRAGAHVKRSYRLSLTLLYNILLHELSPSFITGIYKSIPINRRYNRRQTQKDDERSAQVQKSREQKPGEVKVEAKFNSSTSPLVLFTTSKLAVQSHILPLFVITIFGRRLKATQRTQERVTTSKRSGIGNLSWKRCQTVDE</sequence>
<keyword evidence="3" id="KW-1185">Reference proteome</keyword>
<accession>B0Y4U5</accession>
<dbReference type="VEuPathDB" id="FungiDB:AFUB_070340"/>
<dbReference type="EMBL" id="DS499598">
    <property type="protein sequence ID" value="EDP50694.1"/>
    <property type="molecule type" value="Genomic_DNA"/>
</dbReference>
<evidence type="ECO:0000313" key="2">
    <source>
        <dbReference type="EMBL" id="EDP50694.1"/>
    </source>
</evidence>
<dbReference type="AlphaFoldDB" id="B0Y4U5"/>
<evidence type="ECO:0000313" key="3">
    <source>
        <dbReference type="Proteomes" id="UP000001699"/>
    </source>
</evidence>
<feature type="region of interest" description="Disordered" evidence="1">
    <location>
        <begin position="61"/>
        <end position="89"/>
    </location>
</feature>
<organism evidence="2 3">
    <name type="scientific">Aspergillus fumigatus (strain CBS 144.89 / FGSC A1163 / CEA10)</name>
    <name type="common">Neosartorya fumigata</name>
    <dbReference type="NCBI Taxonomy" id="451804"/>
    <lineage>
        <taxon>Eukaryota</taxon>
        <taxon>Fungi</taxon>
        <taxon>Dikarya</taxon>
        <taxon>Ascomycota</taxon>
        <taxon>Pezizomycotina</taxon>
        <taxon>Eurotiomycetes</taxon>
        <taxon>Eurotiomycetidae</taxon>
        <taxon>Eurotiales</taxon>
        <taxon>Aspergillaceae</taxon>
        <taxon>Aspergillus</taxon>
        <taxon>Aspergillus subgen. Fumigati</taxon>
    </lineage>
</organism>
<dbReference type="HOGENOM" id="CLU_1677425_0_0_1"/>
<dbReference type="Proteomes" id="UP000001699">
    <property type="component" value="Unassembled WGS sequence"/>
</dbReference>
<gene>
    <name evidence="2" type="ORF">AFUB_070340</name>
</gene>
<reference evidence="2 3" key="1">
    <citation type="journal article" date="2008" name="PLoS Genet.">
        <title>Genomic islands in the pathogenic filamentous fungus Aspergillus fumigatus.</title>
        <authorList>
            <person name="Fedorova N.D."/>
            <person name="Khaldi N."/>
            <person name="Joardar V.S."/>
            <person name="Maiti R."/>
            <person name="Amedeo P."/>
            <person name="Anderson M.J."/>
            <person name="Crabtree J."/>
            <person name="Silva J.C."/>
            <person name="Badger J.H."/>
            <person name="Albarraq A."/>
            <person name="Angiuoli S."/>
            <person name="Bussey H."/>
            <person name="Bowyer P."/>
            <person name="Cotty P.J."/>
            <person name="Dyer P.S."/>
            <person name="Egan A."/>
            <person name="Galens K."/>
            <person name="Fraser-Liggett C.M."/>
            <person name="Haas B.J."/>
            <person name="Inman J.M."/>
            <person name="Kent R."/>
            <person name="Lemieux S."/>
            <person name="Malavazi I."/>
            <person name="Orvis J."/>
            <person name="Roemer T."/>
            <person name="Ronning C.M."/>
            <person name="Sundaram J.P."/>
            <person name="Sutton G."/>
            <person name="Turner G."/>
            <person name="Venter J.C."/>
            <person name="White O.R."/>
            <person name="Whitty B.R."/>
            <person name="Youngman P."/>
            <person name="Wolfe K.H."/>
            <person name="Goldman G.H."/>
            <person name="Wortman J.R."/>
            <person name="Jiang B."/>
            <person name="Denning D.W."/>
            <person name="Nierman W.C."/>
        </authorList>
    </citation>
    <scope>NUCLEOTIDE SEQUENCE [LARGE SCALE GENOMIC DNA]</scope>
    <source>
        <strain evidence="3">CBS 144.89 / FGSC A1163 / CEA10</strain>
    </source>
</reference>
<protein>
    <submittedName>
        <fullName evidence="2">Uncharacterized protein</fullName>
    </submittedName>
</protein>
<name>B0Y4U5_ASPFC</name>